<accession>A0ABQ5A7F8</accession>
<evidence type="ECO:0000313" key="1">
    <source>
        <dbReference type="EMBL" id="GJS97107.1"/>
    </source>
</evidence>
<gene>
    <name evidence="1" type="ORF">Tco_0804075</name>
</gene>
<reference evidence="1" key="2">
    <citation type="submission" date="2022-01" db="EMBL/GenBank/DDBJ databases">
        <authorList>
            <person name="Yamashiro T."/>
            <person name="Shiraishi A."/>
            <person name="Satake H."/>
            <person name="Nakayama K."/>
        </authorList>
    </citation>
    <scope>NUCLEOTIDE SEQUENCE</scope>
</reference>
<protein>
    <submittedName>
        <fullName evidence="1">Uncharacterized protein</fullName>
    </submittedName>
</protein>
<name>A0ABQ5A7F8_9ASTR</name>
<dbReference type="EMBL" id="BQNB010011937">
    <property type="protein sequence ID" value="GJS97107.1"/>
    <property type="molecule type" value="Genomic_DNA"/>
</dbReference>
<evidence type="ECO:0000313" key="2">
    <source>
        <dbReference type="Proteomes" id="UP001151760"/>
    </source>
</evidence>
<proteinExistence type="predicted"/>
<comment type="caution">
    <text evidence="1">The sequence shown here is derived from an EMBL/GenBank/DDBJ whole genome shotgun (WGS) entry which is preliminary data.</text>
</comment>
<keyword evidence="2" id="KW-1185">Reference proteome</keyword>
<reference evidence="1" key="1">
    <citation type="journal article" date="2022" name="Int. J. Mol. Sci.">
        <title>Draft Genome of Tanacetum Coccineum: Genomic Comparison of Closely Related Tanacetum-Family Plants.</title>
        <authorList>
            <person name="Yamashiro T."/>
            <person name="Shiraishi A."/>
            <person name="Nakayama K."/>
            <person name="Satake H."/>
        </authorList>
    </citation>
    <scope>NUCLEOTIDE SEQUENCE</scope>
</reference>
<organism evidence="1 2">
    <name type="scientific">Tanacetum coccineum</name>
    <dbReference type="NCBI Taxonomy" id="301880"/>
    <lineage>
        <taxon>Eukaryota</taxon>
        <taxon>Viridiplantae</taxon>
        <taxon>Streptophyta</taxon>
        <taxon>Embryophyta</taxon>
        <taxon>Tracheophyta</taxon>
        <taxon>Spermatophyta</taxon>
        <taxon>Magnoliopsida</taxon>
        <taxon>eudicotyledons</taxon>
        <taxon>Gunneridae</taxon>
        <taxon>Pentapetalae</taxon>
        <taxon>asterids</taxon>
        <taxon>campanulids</taxon>
        <taxon>Asterales</taxon>
        <taxon>Asteraceae</taxon>
        <taxon>Asteroideae</taxon>
        <taxon>Anthemideae</taxon>
        <taxon>Anthemidinae</taxon>
        <taxon>Tanacetum</taxon>
    </lineage>
</organism>
<dbReference type="Proteomes" id="UP001151760">
    <property type="component" value="Unassembled WGS sequence"/>
</dbReference>
<dbReference type="PROSITE" id="PS51257">
    <property type="entry name" value="PROKAR_LIPOPROTEIN"/>
    <property type="match status" value="1"/>
</dbReference>
<sequence>MKFMYVAKARNIMMASILATSASCFVLGNNSMFIFLVPEHPFGAYGYFSIREWNKSPNFVSMELVQFFLHCINPSWML</sequence>